<dbReference type="InterPro" id="IPR004995">
    <property type="entry name" value="Spore_Ger"/>
</dbReference>
<sequence>MKKLGRQKTTEKKQKEFIPVSLLLDENMKTLKNIFQDCSDVVYREFRLGQEQEQKMFIVFLDGMINQDVIEEHILKSLMLDARRTPPALEEVKEKMYELILEGGLSAADVKESDNLDEGILGVLSGDTIIFIDGIDRFLITSTKGWPTRGIDEPSSESVIRGAREGFVETFRVNTVLLRRKIRDPKFKIKSMQIGKRSKTDIGIAYIEDITRTDILQEVEKRLEAIDIDAVLESGYIEQLIEDSWISLFPQIQHSERPDTVAAALLEGRVAIIIDNTPFVLVVPVTLNTFLLSSEDYYERWWVANFVRWVRMGAVVISFLLPAVYIAIASYHPGIIPSQLAIFIAGTRETVPFPVFMEALLMEFTFELLREAGVRLPSQMGSTIGIVGSLIIGQAAVEAGLVSPIMVIIVAVTAISSFAIPSYNLSISFRLLRFTAMAAASFLGLYGLILVVILVLVHLASLTSFGVPYLIPLAPFKSSEIKDTLVKAPLLSMKNRPEYTAGGDKKRMGDGPREEGGQEEINQPPQGKNSVQDQGMDTDKNPLKKFIKPIKLTKEKKKGGEDDGQQ</sequence>
<comment type="caution">
    <text evidence="5">The sequence shown here is derived from an EMBL/GenBank/DDBJ whole genome shotgun (WGS) entry which is preliminary data.</text>
</comment>
<gene>
    <name evidence="5" type="ORF">NSA47_10880</name>
</gene>
<protein>
    <submittedName>
        <fullName evidence="5">Spore germination protein</fullName>
    </submittedName>
</protein>
<dbReference type="PANTHER" id="PTHR22550:SF5">
    <property type="entry name" value="LEUCINE ZIPPER PROTEIN 4"/>
    <property type="match status" value="1"/>
</dbReference>
<feature type="transmembrane region" description="Helical" evidence="4">
    <location>
        <begin position="403"/>
        <end position="425"/>
    </location>
</feature>
<dbReference type="AlphaFoldDB" id="A0AAE3L2X9"/>
<dbReference type="Proteomes" id="UP001205748">
    <property type="component" value="Unassembled WGS sequence"/>
</dbReference>
<feature type="compositionally biased region" description="Polar residues" evidence="3">
    <location>
        <begin position="520"/>
        <end position="535"/>
    </location>
</feature>
<organism evidence="5 6">
    <name type="scientific">Irregularibacter muris</name>
    <dbReference type="NCBI Taxonomy" id="1796619"/>
    <lineage>
        <taxon>Bacteria</taxon>
        <taxon>Bacillati</taxon>
        <taxon>Bacillota</taxon>
        <taxon>Clostridia</taxon>
        <taxon>Eubacteriales</taxon>
        <taxon>Eubacteriaceae</taxon>
        <taxon>Irregularibacter</taxon>
    </lineage>
</organism>
<dbReference type="EMBL" id="JANKAS010000010">
    <property type="protein sequence ID" value="MCR1899489.1"/>
    <property type="molecule type" value="Genomic_DNA"/>
</dbReference>
<reference evidence="5" key="1">
    <citation type="submission" date="2022-07" db="EMBL/GenBank/DDBJ databases">
        <title>Enhanced cultured diversity of the mouse gut microbiota enables custom-made synthetic communities.</title>
        <authorList>
            <person name="Afrizal A."/>
        </authorList>
    </citation>
    <scope>NUCLEOTIDE SEQUENCE</scope>
    <source>
        <strain evidence="5">DSM 28593</strain>
    </source>
</reference>
<keyword evidence="2 4" id="KW-0472">Membrane</keyword>
<evidence type="ECO:0000256" key="2">
    <source>
        <dbReference type="ARBA" id="ARBA00023136"/>
    </source>
</evidence>
<evidence type="ECO:0000313" key="5">
    <source>
        <dbReference type="EMBL" id="MCR1899489.1"/>
    </source>
</evidence>
<comment type="similarity">
    <text evidence="1">Belongs to the GerABKA family.</text>
</comment>
<dbReference type="PIRSF" id="PIRSF005690">
    <property type="entry name" value="GerBA"/>
    <property type="match status" value="1"/>
</dbReference>
<evidence type="ECO:0000256" key="4">
    <source>
        <dbReference type="SAM" id="Phobius"/>
    </source>
</evidence>
<dbReference type="GO" id="GO:0009847">
    <property type="term" value="P:spore germination"/>
    <property type="evidence" value="ECO:0007669"/>
    <property type="project" value="InterPro"/>
</dbReference>
<keyword evidence="4" id="KW-0812">Transmembrane</keyword>
<name>A0AAE3L2X9_9FIRM</name>
<keyword evidence="6" id="KW-1185">Reference proteome</keyword>
<dbReference type="PANTHER" id="PTHR22550">
    <property type="entry name" value="SPORE GERMINATION PROTEIN"/>
    <property type="match status" value="1"/>
</dbReference>
<feature type="compositionally biased region" description="Basic and acidic residues" evidence="3">
    <location>
        <begin position="503"/>
        <end position="516"/>
    </location>
</feature>
<evidence type="ECO:0000313" key="6">
    <source>
        <dbReference type="Proteomes" id="UP001205748"/>
    </source>
</evidence>
<dbReference type="InterPro" id="IPR050768">
    <property type="entry name" value="UPF0353/GerABKA_families"/>
</dbReference>
<accession>A0AAE3L2X9</accession>
<dbReference type="Pfam" id="PF03323">
    <property type="entry name" value="GerA"/>
    <property type="match status" value="1"/>
</dbReference>
<evidence type="ECO:0000256" key="3">
    <source>
        <dbReference type="SAM" id="MobiDB-lite"/>
    </source>
</evidence>
<feature type="transmembrane region" description="Helical" evidence="4">
    <location>
        <begin position="437"/>
        <end position="460"/>
    </location>
</feature>
<evidence type="ECO:0000256" key="1">
    <source>
        <dbReference type="ARBA" id="ARBA00005278"/>
    </source>
</evidence>
<feature type="transmembrane region" description="Helical" evidence="4">
    <location>
        <begin position="309"/>
        <end position="331"/>
    </location>
</feature>
<proteinExistence type="inferred from homology"/>
<feature type="region of interest" description="Disordered" evidence="3">
    <location>
        <begin position="496"/>
        <end position="566"/>
    </location>
</feature>
<dbReference type="GO" id="GO:0016020">
    <property type="term" value="C:membrane"/>
    <property type="evidence" value="ECO:0007669"/>
    <property type="project" value="InterPro"/>
</dbReference>
<dbReference type="RefSeq" id="WP_257531915.1">
    <property type="nucleotide sequence ID" value="NZ_JANKAS010000010.1"/>
</dbReference>
<keyword evidence="4" id="KW-1133">Transmembrane helix</keyword>